<feature type="domain" description="Peptidase M28" evidence="2">
    <location>
        <begin position="210"/>
        <end position="411"/>
    </location>
</feature>
<dbReference type="Gene3D" id="3.40.630.10">
    <property type="entry name" value="Zn peptidases"/>
    <property type="match status" value="1"/>
</dbReference>
<keyword evidence="1" id="KW-0732">Signal</keyword>
<keyword evidence="4" id="KW-1185">Reference proteome</keyword>
<evidence type="ECO:0000313" key="4">
    <source>
        <dbReference type="Proteomes" id="UP001302349"/>
    </source>
</evidence>
<proteinExistence type="predicted"/>
<evidence type="ECO:0000259" key="2">
    <source>
        <dbReference type="Pfam" id="PF04389"/>
    </source>
</evidence>
<evidence type="ECO:0000256" key="1">
    <source>
        <dbReference type="SAM" id="SignalP"/>
    </source>
</evidence>
<protein>
    <submittedName>
        <fullName evidence="3">M20/M25/M40 family metallo-hydrolase</fullName>
    </submittedName>
</protein>
<dbReference type="RefSeq" id="WP_317490822.1">
    <property type="nucleotide sequence ID" value="NZ_CP136051.1"/>
</dbReference>
<sequence>MQKTSILPAFFLLFTSLIISCQPAAEINEADVTRIITTLAADDMEGRRMFSPGIEKASKFIQGEFQSIGLEYVDGLTSYEQKFDMYTITPKSVSVTINGQPVAEENLTASVNGERLNITSPNEVEVITVKAGDDFRGAISKARSAEGKVLILADPSHKGIFERYRGFLSGGNHVMALNDKAYVLVLTDITEVSSLNISVENDVKTESLSNVVGKISGKRPNEVVLFSAHYDHLGIRGTEGDTIYNGANDDASGTTAVITLAKYFKDMGTQPERTILFAAFTAEEGGGYGSTYFSQQLNPDEIVAMFNIEMIGKPAVSGPNTAWVTGFDKSSFGELLQKAVKGTEYEFYADPYPDQNLFYRSDNATLARLGVPAHSISTTPIDVDKDYHQASDEVSTLDLAHMTNTIKAIAAAATGMISGEDTPTRVDPANVN</sequence>
<dbReference type="Pfam" id="PF04389">
    <property type="entry name" value="Peptidase_M28"/>
    <property type="match status" value="1"/>
</dbReference>
<dbReference type="EMBL" id="CP136051">
    <property type="protein sequence ID" value="WOK08177.1"/>
    <property type="molecule type" value="Genomic_DNA"/>
</dbReference>
<dbReference type="Proteomes" id="UP001302349">
    <property type="component" value="Chromosome"/>
</dbReference>
<dbReference type="PROSITE" id="PS51257">
    <property type="entry name" value="PROKAR_LIPOPROTEIN"/>
    <property type="match status" value="1"/>
</dbReference>
<dbReference type="InterPro" id="IPR045175">
    <property type="entry name" value="M28_fam"/>
</dbReference>
<reference evidence="3 4" key="1">
    <citation type="journal article" date="2023" name="Microbiol. Resour. Announc.">
        <title>Complete Genome Sequence of Imperialibacter roseus strain P4T.</title>
        <authorList>
            <person name="Tizabi D.R."/>
            <person name="Bachvaroff T."/>
            <person name="Hill R.T."/>
        </authorList>
    </citation>
    <scope>NUCLEOTIDE SEQUENCE [LARGE SCALE GENOMIC DNA]</scope>
    <source>
        <strain evidence="3 4">P4T</strain>
    </source>
</reference>
<organism evidence="3 4">
    <name type="scientific">Imperialibacter roseus</name>
    <dbReference type="NCBI Taxonomy" id="1324217"/>
    <lineage>
        <taxon>Bacteria</taxon>
        <taxon>Pseudomonadati</taxon>
        <taxon>Bacteroidota</taxon>
        <taxon>Cytophagia</taxon>
        <taxon>Cytophagales</taxon>
        <taxon>Flammeovirgaceae</taxon>
        <taxon>Imperialibacter</taxon>
    </lineage>
</organism>
<accession>A0ABZ0IT06</accession>
<feature type="signal peptide" evidence="1">
    <location>
        <begin position="1"/>
        <end position="24"/>
    </location>
</feature>
<dbReference type="InterPro" id="IPR007484">
    <property type="entry name" value="Peptidase_M28"/>
</dbReference>
<dbReference type="SUPFAM" id="SSF53187">
    <property type="entry name" value="Zn-dependent exopeptidases"/>
    <property type="match status" value="1"/>
</dbReference>
<gene>
    <name evidence="3" type="ORF">RT717_05955</name>
</gene>
<evidence type="ECO:0000313" key="3">
    <source>
        <dbReference type="EMBL" id="WOK08177.1"/>
    </source>
</evidence>
<dbReference type="PANTHER" id="PTHR12147">
    <property type="entry name" value="METALLOPEPTIDASE M28 FAMILY MEMBER"/>
    <property type="match status" value="1"/>
</dbReference>
<dbReference type="PANTHER" id="PTHR12147:SF26">
    <property type="entry name" value="PEPTIDASE M28 DOMAIN-CONTAINING PROTEIN"/>
    <property type="match status" value="1"/>
</dbReference>
<name>A0ABZ0IT06_9BACT</name>
<feature type="chain" id="PRO_5046134525" evidence="1">
    <location>
        <begin position="25"/>
        <end position="432"/>
    </location>
</feature>